<evidence type="ECO:0000256" key="3">
    <source>
        <dbReference type="SAM" id="MobiDB-lite"/>
    </source>
</evidence>
<evidence type="ECO:0000256" key="2">
    <source>
        <dbReference type="ARBA" id="ARBA00023242"/>
    </source>
</evidence>
<protein>
    <recommendedName>
        <fullName evidence="4">Zn(2)-C6 fungal-type domain-containing protein</fullName>
    </recommendedName>
</protein>
<feature type="compositionally biased region" description="Basic and acidic residues" evidence="3">
    <location>
        <begin position="442"/>
        <end position="454"/>
    </location>
</feature>
<feature type="compositionally biased region" description="Polar residues" evidence="3">
    <location>
        <begin position="457"/>
        <end position="466"/>
    </location>
</feature>
<dbReference type="PANTHER" id="PTHR47659:SF4">
    <property type="entry name" value="ZN(II)2CYS6 TRANSCRIPTION FACTOR (EUROFUNG)"/>
    <property type="match status" value="1"/>
</dbReference>
<feature type="compositionally biased region" description="Basic and acidic residues" evidence="3">
    <location>
        <begin position="651"/>
        <end position="667"/>
    </location>
</feature>
<feature type="region of interest" description="Disordered" evidence="3">
    <location>
        <begin position="763"/>
        <end position="876"/>
    </location>
</feature>
<organism evidence="5 6">
    <name type="scientific">Podila verticillata NRRL 6337</name>
    <dbReference type="NCBI Taxonomy" id="1069443"/>
    <lineage>
        <taxon>Eukaryota</taxon>
        <taxon>Fungi</taxon>
        <taxon>Fungi incertae sedis</taxon>
        <taxon>Mucoromycota</taxon>
        <taxon>Mortierellomycotina</taxon>
        <taxon>Mortierellomycetes</taxon>
        <taxon>Mortierellales</taxon>
        <taxon>Mortierellaceae</taxon>
        <taxon>Podila</taxon>
    </lineage>
</organism>
<reference evidence="5 6" key="1">
    <citation type="submission" date="2011-02" db="EMBL/GenBank/DDBJ databases">
        <title>The Genome Sequence of Mortierella verticillata NRRL 6337.</title>
        <authorList>
            <consortium name="The Broad Institute Genome Sequencing Platform"/>
            <person name="Russ C."/>
            <person name="Cuomo C."/>
            <person name="Burger G."/>
            <person name="Gray M.W."/>
            <person name="Holland P.W.H."/>
            <person name="King N."/>
            <person name="Lang F.B.F."/>
            <person name="Roger A.J."/>
            <person name="Ruiz-Trillo I."/>
            <person name="Young S.K."/>
            <person name="Zeng Q."/>
            <person name="Gargeya S."/>
            <person name="Alvarado L."/>
            <person name="Berlin A."/>
            <person name="Chapman S.B."/>
            <person name="Chen Z."/>
            <person name="Freedman E."/>
            <person name="Gellesch M."/>
            <person name="Goldberg J."/>
            <person name="Griggs A."/>
            <person name="Gujja S."/>
            <person name="Heilman E."/>
            <person name="Heiman D."/>
            <person name="Howarth C."/>
            <person name="Mehta T."/>
            <person name="Neiman D."/>
            <person name="Pearson M."/>
            <person name="Roberts A."/>
            <person name="Saif S."/>
            <person name="Shea T."/>
            <person name="Shenoy N."/>
            <person name="Sisk P."/>
            <person name="Stolte C."/>
            <person name="Sykes S."/>
            <person name="White J."/>
            <person name="Yandava C."/>
            <person name="Haas B."/>
            <person name="Nusbaum C."/>
            <person name="Birren B."/>
        </authorList>
    </citation>
    <scope>NUCLEOTIDE SEQUENCE [LARGE SCALE GENOMIC DNA]</scope>
    <source>
        <strain evidence="5 6">NRRL 6337</strain>
    </source>
</reference>
<feature type="region of interest" description="Disordered" evidence="3">
    <location>
        <begin position="723"/>
        <end position="750"/>
    </location>
</feature>
<dbReference type="PANTHER" id="PTHR47659">
    <property type="entry name" value="ZN(II)2CYS6 TRANSCRIPTION FACTOR (EUROFUNG)-RELATED"/>
    <property type="match status" value="1"/>
</dbReference>
<keyword evidence="6" id="KW-1185">Reference proteome</keyword>
<feature type="region of interest" description="Disordered" evidence="3">
    <location>
        <begin position="167"/>
        <end position="243"/>
    </location>
</feature>
<evidence type="ECO:0000256" key="1">
    <source>
        <dbReference type="ARBA" id="ARBA00022723"/>
    </source>
</evidence>
<dbReference type="CDD" id="cd00067">
    <property type="entry name" value="GAL4"/>
    <property type="match status" value="1"/>
</dbReference>
<proteinExistence type="predicted"/>
<feature type="region of interest" description="Disordered" evidence="3">
    <location>
        <begin position="1"/>
        <end position="78"/>
    </location>
</feature>
<dbReference type="InterPro" id="IPR036864">
    <property type="entry name" value="Zn2-C6_fun-type_DNA-bd_sf"/>
</dbReference>
<feature type="compositionally biased region" description="Basic residues" evidence="3">
    <location>
        <begin position="33"/>
        <end position="47"/>
    </location>
</feature>
<feature type="domain" description="Zn(2)-C6 fungal-type" evidence="4">
    <location>
        <begin position="87"/>
        <end position="118"/>
    </location>
</feature>
<evidence type="ECO:0000313" key="6">
    <source>
        <dbReference type="Proteomes" id="UP000243308"/>
    </source>
</evidence>
<gene>
    <name evidence="5" type="ORF">MVEG_11299</name>
</gene>
<feature type="region of interest" description="Disordered" evidence="3">
    <location>
        <begin position="415"/>
        <end position="525"/>
    </location>
</feature>
<dbReference type="PROSITE" id="PS50048">
    <property type="entry name" value="ZN2_CY6_FUNGAL_2"/>
    <property type="match status" value="1"/>
</dbReference>
<accession>A0A086TLE6</accession>
<dbReference type="InterPro" id="IPR001138">
    <property type="entry name" value="Zn2Cys6_DnaBD"/>
</dbReference>
<dbReference type="PROSITE" id="PS00463">
    <property type="entry name" value="ZN2_CY6_FUNGAL_1"/>
    <property type="match status" value="1"/>
</dbReference>
<keyword evidence="1" id="KW-0479">Metal-binding</keyword>
<keyword evidence="2" id="KW-0539">Nucleus</keyword>
<dbReference type="EMBL" id="KN042430">
    <property type="protein sequence ID" value="KFH62773.1"/>
    <property type="molecule type" value="Genomic_DNA"/>
</dbReference>
<dbReference type="GO" id="GO:0008270">
    <property type="term" value="F:zinc ion binding"/>
    <property type="evidence" value="ECO:0007669"/>
    <property type="project" value="InterPro"/>
</dbReference>
<evidence type="ECO:0000313" key="5">
    <source>
        <dbReference type="EMBL" id="KFH62773.1"/>
    </source>
</evidence>
<feature type="compositionally biased region" description="Polar residues" evidence="3">
    <location>
        <begin position="54"/>
        <end position="63"/>
    </location>
</feature>
<dbReference type="SUPFAM" id="SSF57701">
    <property type="entry name" value="Zn2/Cys6 DNA-binding domain"/>
    <property type="match status" value="1"/>
</dbReference>
<feature type="compositionally biased region" description="Basic and acidic residues" evidence="3">
    <location>
        <begin position="729"/>
        <end position="744"/>
    </location>
</feature>
<feature type="compositionally biased region" description="Basic and acidic residues" evidence="3">
    <location>
        <begin position="221"/>
        <end position="241"/>
    </location>
</feature>
<dbReference type="SMART" id="SM00066">
    <property type="entry name" value="GAL4"/>
    <property type="match status" value="1"/>
</dbReference>
<dbReference type="GO" id="GO:0000981">
    <property type="term" value="F:DNA-binding transcription factor activity, RNA polymerase II-specific"/>
    <property type="evidence" value="ECO:0007669"/>
    <property type="project" value="InterPro"/>
</dbReference>
<feature type="region of interest" description="Disordered" evidence="3">
    <location>
        <begin position="585"/>
        <end position="697"/>
    </location>
</feature>
<sequence length="926" mass="101434">MSNSYLMEPSESHHPDQATLTPPTPHPDTNSHSHNHNHNHSLNHHHNNNFNSNTPLPSASGPDSTMPLHPQQAAPRVKPAKAHVPSACINCKKAHLACDLSRPCKRCISVGKDDTCRDVEHKKRGRPKLVDKTLGAWGPRKDISDPLSTDTAKAASLAKTRVKGKYTKSANYKMPKKVNHPHASSDHISPIASGYPSLPDDHASYPSHPEDRPSVVYRPQRPQEYRERPVSIHSESDHPLEKNSYYPQVKQTQELYTSPTGALATLFLTMDFICARVSDESQALWGYHPHDISHKTLHSIVASEDQAKLNSLLRMIKDAVFYAASPNAPQHLAHYPFLDSSSPVFYQNRPGIMSSSAPGSSEYTDVLRIRYADGGSDLFNVRLYVGGGLGTDLSRGLNIEHAYVVCIMSRHSVSSFNSFPRHPERPVEEPRSATSAYSTQPNHDRERDYSDGRHASKQQPRYSSVYDSPATVDKISLPPIFPGQPSPSFSTPTTPTPLKSSSSTSFTVPLGKPSSNSSALPTLRTGPLHAPRWLYDPEPFGDRLGGSPHSSGSHRLPTVFAEPFRALSAPMGGFGVSKYLSRPEPTPTFGNIRRHQLPLPSPSQSQGGFATTRPAPRTLQRDLSSSSFGASFGAQSPPSSMKRPLADMADSQDRNRDIDNRHQDHQQHQASRPSYPEPTPPSTGIKLQLQTMPPDHPPVDPTGVCPIVHGSQQRERLQQIQQVQTQRPTGREFEMREQVSKDSSRGPCRWSKLTDQWKDCNDHGPVGHDCYSPSNSPVDRREQSDGHNNTNKGYFDQESAPSSLGSASSCPVRHQSHSLSPVSQGPSSDSGSMYSFRREDDSSSASSVSSINPFSVGPSSPKLGGPLRRTGSVGRSSFISRKPATVACLSGACGPICRCSGEDEETRTVKAMDAARKRMSVHSLLC</sequence>
<dbReference type="AlphaFoldDB" id="A0A086TLE6"/>
<feature type="compositionally biased region" description="Low complexity" evidence="3">
    <location>
        <begin position="624"/>
        <end position="634"/>
    </location>
</feature>
<name>A0A086TLE6_9FUNG</name>
<evidence type="ECO:0000259" key="4">
    <source>
        <dbReference type="PROSITE" id="PS50048"/>
    </source>
</evidence>
<feature type="compositionally biased region" description="Polar residues" evidence="3">
    <location>
        <begin position="432"/>
        <end position="441"/>
    </location>
</feature>
<dbReference type="Proteomes" id="UP000243308">
    <property type="component" value="Unassembled WGS sequence"/>
</dbReference>
<feature type="compositionally biased region" description="Basic and acidic residues" evidence="3">
    <location>
        <begin position="199"/>
        <end position="213"/>
    </location>
</feature>
<feature type="compositionally biased region" description="Basic and acidic residues" evidence="3">
    <location>
        <begin position="421"/>
        <end position="431"/>
    </location>
</feature>
<feature type="compositionally biased region" description="Low complexity" evidence="3">
    <location>
        <begin position="486"/>
        <end position="510"/>
    </location>
</feature>
<feature type="compositionally biased region" description="Polar residues" evidence="3">
    <location>
        <begin position="817"/>
        <end position="833"/>
    </location>
</feature>
<feature type="compositionally biased region" description="Low complexity" evidence="3">
    <location>
        <begin position="799"/>
        <end position="809"/>
    </location>
</feature>
<dbReference type="OrthoDB" id="1555531at2759"/>
<dbReference type="InterPro" id="IPR050335">
    <property type="entry name" value="ERT1_acuK_gluconeogen_tf"/>
</dbReference>